<evidence type="ECO:0000313" key="2">
    <source>
        <dbReference type="EMBL" id="RGE39252.1"/>
    </source>
</evidence>
<reference evidence="2 3" key="1">
    <citation type="submission" date="2018-08" db="EMBL/GenBank/DDBJ databases">
        <title>Comamonas testosteroni strain SWCO2.</title>
        <authorList>
            <person name="Jiang N."/>
            <person name="Zhang X.Z."/>
        </authorList>
    </citation>
    <scope>NUCLEOTIDE SEQUENCE [LARGE SCALE GENOMIC DNA]</scope>
    <source>
        <strain evidence="2 3">SWCO2</strain>
    </source>
</reference>
<dbReference type="AlphaFoldDB" id="A0A373F6U5"/>
<dbReference type="Pfam" id="PF06527">
    <property type="entry name" value="TniQ"/>
    <property type="match status" value="1"/>
</dbReference>
<name>A0A373F6U5_COMTE</name>
<accession>A0A373F6U5</accession>
<proteinExistence type="predicted"/>
<evidence type="ECO:0000313" key="3">
    <source>
        <dbReference type="Proteomes" id="UP000261948"/>
    </source>
</evidence>
<organism evidence="2 3">
    <name type="scientific">Comamonas testosteroni</name>
    <name type="common">Pseudomonas testosteroni</name>
    <dbReference type="NCBI Taxonomy" id="285"/>
    <lineage>
        <taxon>Bacteria</taxon>
        <taxon>Pseudomonadati</taxon>
        <taxon>Pseudomonadota</taxon>
        <taxon>Betaproteobacteria</taxon>
        <taxon>Burkholderiales</taxon>
        <taxon>Comamonadaceae</taxon>
        <taxon>Comamonas</taxon>
    </lineage>
</organism>
<dbReference type="OrthoDB" id="470139at2"/>
<keyword evidence="3" id="KW-1185">Reference proteome</keyword>
<comment type="caution">
    <text evidence="2">The sequence shown here is derived from an EMBL/GenBank/DDBJ whole genome shotgun (WGS) entry which is preliminary data.</text>
</comment>
<evidence type="ECO:0000259" key="1">
    <source>
        <dbReference type="Pfam" id="PF06527"/>
    </source>
</evidence>
<sequence>MLLAPLPLPEEIDRGYLGRAMRINGFRKLENFSDALREIYQGYNPTVGRSWHELLCGLLEMPSEQFTQQHSTLPLRRGITSSFPDLVHGSAARPTITAKFTVQRKYSAAFFCEQCAQADIAFHGVSYWRREHQTPGQLWCSKHLIPLSCATDPDAMLSSPAQSIPKAHPIPEAVVREAQENVFVQRYLELASAMFERTSPLDVGRIAPVLRDHGKLRGFHSYAGPVRSPLISDHICTVFPAKWLERVFPSLMNHTGFRGGSTPERIES</sequence>
<dbReference type="Proteomes" id="UP000261948">
    <property type="component" value="Unassembled WGS sequence"/>
</dbReference>
<protein>
    <recommendedName>
        <fullName evidence="1">TniQ domain-containing protein</fullName>
    </recommendedName>
</protein>
<dbReference type="EMBL" id="QURR01000057">
    <property type="protein sequence ID" value="RGE39252.1"/>
    <property type="molecule type" value="Genomic_DNA"/>
</dbReference>
<gene>
    <name evidence="2" type="ORF">DZC30_22185</name>
</gene>
<dbReference type="InterPro" id="IPR009492">
    <property type="entry name" value="TniQ"/>
</dbReference>
<feature type="domain" description="TniQ" evidence="1">
    <location>
        <begin position="3"/>
        <end position="147"/>
    </location>
</feature>